<gene>
    <name evidence="1" type="ORF">CAPTEDRAFT_199252</name>
</gene>
<dbReference type="HOGENOM" id="CLU_1733221_0_0_1"/>
<name>R7UCF7_CAPTE</name>
<evidence type="ECO:0000313" key="3">
    <source>
        <dbReference type="Proteomes" id="UP000014760"/>
    </source>
</evidence>
<dbReference type="AlphaFoldDB" id="R7UCF7"/>
<sequence length="151" mass="16402">MPAALHLACNYIPGSLVRRPQPTTHQAALYVALGYIPGGLSKSKASMSMLAYLHPFLLDCSTFNFVYCAPRTEQIGLLVVHREMSFAIGVNLTQQRIPPPSVATVQRRECCDLPAGKQEFSALPKDTSFDSLALTLWASSFTAINISAAQC</sequence>
<keyword evidence="3" id="KW-1185">Reference proteome</keyword>
<reference evidence="1 3" key="2">
    <citation type="journal article" date="2013" name="Nature">
        <title>Insights into bilaterian evolution from three spiralian genomes.</title>
        <authorList>
            <person name="Simakov O."/>
            <person name="Marletaz F."/>
            <person name="Cho S.J."/>
            <person name="Edsinger-Gonzales E."/>
            <person name="Havlak P."/>
            <person name="Hellsten U."/>
            <person name="Kuo D.H."/>
            <person name="Larsson T."/>
            <person name="Lv J."/>
            <person name="Arendt D."/>
            <person name="Savage R."/>
            <person name="Osoegawa K."/>
            <person name="de Jong P."/>
            <person name="Grimwood J."/>
            <person name="Chapman J.A."/>
            <person name="Shapiro H."/>
            <person name="Aerts A."/>
            <person name="Otillar R.P."/>
            <person name="Terry A.Y."/>
            <person name="Boore J.L."/>
            <person name="Grigoriev I.V."/>
            <person name="Lindberg D.R."/>
            <person name="Seaver E.C."/>
            <person name="Weisblat D.A."/>
            <person name="Putnam N.H."/>
            <person name="Rokhsar D.S."/>
        </authorList>
    </citation>
    <scope>NUCLEOTIDE SEQUENCE</scope>
    <source>
        <strain evidence="1 3">I ESC-2004</strain>
    </source>
</reference>
<dbReference type="EMBL" id="KB302862">
    <property type="protein sequence ID" value="ELU03806.1"/>
    <property type="molecule type" value="Genomic_DNA"/>
</dbReference>
<proteinExistence type="predicted"/>
<dbReference type="EMBL" id="AMQN01008333">
    <property type="status" value="NOT_ANNOTATED_CDS"/>
    <property type="molecule type" value="Genomic_DNA"/>
</dbReference>
<dbReference type="Proteomes" id="UP000014760">
    <property type="component" value="Unassembled WGS sequence"/>
</dbReference>
<organism evidence="1">
    <name type="scientific">Capitella teleta</name>
    <name type="common">Polychaete worm</name>
    <dbReference type="NCBI Taxonomy" id="283909"/>
    <lineage>
        <taxon>Eukaryota</taxon>
        <taxon>Metazoa</taxon>
        <taxon>Spiralia</taxon>
        <taxon>Lophotrochozoa</taxon>
        <taxon>Annelida</taxon>
        <taxon>Polychaeta</taxon>
        <taxon>Sedentaria</taxon>
        <taxon>Scolecida</taxon>
        <taxon>Capitellidae</taxon>
        <taxon>Capitella</taxon>
    </lineage>
</organism>
<dbReference type="EnsemblMetazoa" id="CapteT199252">
    <property type="protein sequence ID" value="CapteP199252"/>
    <property type="gene ID" value="CapteG199252"/>
</dbReference>
<protein>
    <submittedName>
        <fullName evidence="1 2">Uncharacterized protein</fullName>
    </submittedName>
</protein>
<accession>R7UCF7</accession>
<evidence type="ECO:0000313" key="1">
    <source>
        <dbReference type="EMBL" id="ELU03806.1"/>
    </source>
</evidence>
<reference evidence="3" key="1">
    <citation type="submission" date="2012-12" db="EMBL/GenBank/DDBJ databases">
        <authorList>
            <person name="Hellsten U."/>
            <person name="Grimwood J."/>
            <person name="Chapman J.A."/>
            <person name="Shapiro H."/>
            <person name="Aerts A."/>
            <person name="Otillar R.P."/>
            <person name="Terry A.Y."/>
            <person name="Boore J.L."/>
            <person name="Simakov O."/>
            <person name="Marletaz F."/>
            <person name="Cho S.-J."/>
            <person name="Edsinger-Gonzales E."/>
            <person name="Havlak P."/>
            <person name="Kuo D.-H."/>
            <person name="Larsson T."/>
            <person name="Lv J."/>
            <person name="Arendt D."/>
            <person name="Savage R."/>
            <person name="Osoegawa K."/>
            <person name="de Jong P."/>
            <person name="Lindberg D.R."/>
            <person name="Seaver E.C."/>
            <person name="Weisblat D.A."/>
            <person name="Putnam N.H."/>
            <person name="Grigoriev I.V."/>
            <person name="Rokhsar D.S."/>
        </authorList>
    </citation>
    <scope>NUCLEOTIDE SEQUENCE</scope>
    <source>
        <strain evidence="3">I ESC-2004</strain>
    </source>
</reference>
<evidence type="ECO:0000313" key="2">
    <source>
        <dbReference type="EnsemblMetazoa" id="CapteP199252"/>
    </source>
</evidence>
<reference evidence="2" key="3">
    <citation type="submission" date="2015-06" db="UniProtKB">
        <authorList>
            <consortium name="EnsemblMetazoa"/>
        </authorList>
    </citation>
    <scope>IDENTIFICATION</scope>
</reference>